<proteinExistence type="inferred from homology"/>
<name>A0A090RCT5_9GAMM</name>
<dbReference type="Gene3D" id="3.10.510.20">
    <property type="entry name" value="YcgL domain"/>
    <property type="match status" value="1"/>
</dbReference>
<sequence length="107" mass="12260">MLCAIYRSPKKEGTYLYINKKDDFSAVPEALMTTFGTPQFVMVLKLQEGRKLAQADVEKVKLALVDTGFYLQVPPPVTNLLEQYKAEKAEKTKGKLCISDWYRPLWL</sequence>
<dbReference type="PANTHER" id="PTHR38109:SF1">
    <property type="entry name" value="PROTEIN YCGL"/>
    <property type="match status" value="1"/>
</dbReference>
<evidence type="ECO:0000259" key="2">
    <source>
        <dbReference type="PROSITE" id="PS51648"/>
    </source>
</evidence>
<dbReference type="Pfam" id="PF05166">
    <property type="entry name" value="YcgL"/>
    <property type="match status" value="1"/>
</dbReference>
<evidence type="ECO:0000256" key="1">
    <source>
        <dbReference type="HAMAP-Rule" id="MF_01866"/>
    </source>
</evidence>
<dbReference type="InterPro" id="IPR038068">
    <property type="entry name" value="YcgL-like_sf"/>
</dbReference>
<dbReference type="SUPFAM" id="SSF160191">
    <property type="entry name" value="YcgL-like"/>
    <property type="match status" value="1"/>
</dbReference>
<reference evidence="3 4" key="1">
    <citation type="journal article" date="2014" name="Genome Announc.">
        <title>Draft Genome Sequences of Two Vibrionaceae Species, Vibrio ponticus C121 and Photobacterium aphoticum C119, Isolated as Coral Reef Microbiota.</title>
        <authorList>
            <person name="Al-saari N."/>
            <person name="Meirelles P.M."/>
            <person name="Mino S."/>
            <person name="Suda W."/>
            <person name="Oshima K."/>
            <person name="Hattori M."/>
            <person name="Ohkuma M."/>
            <person name="Thompson F.L."/>
            <person name="Gomez-Gil B."/>
            <person name="Sawabe T."/>
            <person name="Sawabe T."/>
        </authorList>
    </citation>
    <scope>NUCLEOTIDE SEQUENCE [LARGE SCALE GENOMIC DNA]</scope>
    <source>
        <strain evidence="3 4">JCM 19237</strain>
    </source>
</reference>
<dbReference type="AlphaFoldDB" id="A0A090RCT5"/>
<evidence type="ECO:0000313" key="4">
    <source>
        <dbReference type="Proteomes" id="UP000029227"/>
    </source>
</evidence>
<dbReference type="PANTHER" id="PTHR38109">
    <property type="entry name" value="PROTEIN YCGL"/>
    <property type="match status" value="1"/>
</dbReference>
<feature type="domain" description="YcgL" evidence="2">
    <location>
        <begin position="1"/>
        <end position="85"/>
    </location>
</feature>
<protein>
    <recommendedName>
        <fullName evidence="1">YcgL domain-containing protein JCM19237_492</fullName>
    </recommendedName>
</protein>
<comment type="caution">
    <text evidence="3">The sequence shown here is derived from an EMBL/GenBank/DDBJ whole genome shotgun (WGS) entry which is preliminary data.</text>
</comment>
<dbReference type="eggNOG" id="COG3100">
    <property type="taxonomic scope" value="Bacteria"/>
</dbReference>
<organism evidence="3 4">
    <name type="scientific">Photobacterium aphoticum</name>
    <dbReference type="NCBI Taxonomy" id="754436"/>
    <lineage>
        <taxon>Bacteria</taxon>
        <taxon>Pseudomonadati</taxon>
        <taxon>Pseudomonadota</taxon>
        <taxon>Gammaproteobacteria</taxon>
        <taxon>Vibrionales</taxon>
        <taxon>Vibrionaceae</taxon>
        <taxon>Photobacterium</taxon>
    </lineage>
</organism>
<gene>
    <name evidence="3" type="ORF">JCM19237_492</name>
</gene>
<dbReference type="EMBL" id="BBMN01000007">
    <property type="protein sequence ID" value="GAL05402.1"/>
    <property type="molecule type" value="Genomic_DNA"/>
</dbReference>
<dbReference type="PROSITE" id="PS51648">
    <property type="entry name" value="YCGL"/>
    <property type="match status" value="1"/>
</dbReference>
<dbReference type="HAMAP" id="MF_01866">
    <property type="entry name" value="UPF0745"/>
    <property type="match status" value="1"/>
</dbReference>
<evidence type="ECO:0000313" key="3">
    <source>
        <dbReference type="EMBL" id="GAL05402.1"/>
    </source>
</evidence>
<dbReference type="STRING" id="754436.JCM19237_492"/>
<dbReference type="Proteomes" id="UP000029227">
    <property type="component" value="Unassembled WGS sequence"/>
</dbReference>
<accession>A0A090RCT5</accession>
<dbReference type="InterPro" id="IPR027354">
    <property type="entry name" value="YcgL_dom"/>
</dbReference>